<evidence type="ECO:0000313" key="7">
    <source>
        <dbReference type="EMBL" id="KAL2498199.1"/>
    </source>
</evidence>
<dbReference type="EMBL" id="JBFOLK010000007">
    <property type="protein sequence ID" value="KAL2498199.1"/>
    <property type="molecule type" value="Genomic_DNA"/>
</dbReference>
<keyword evidence="2" id="KW-0805">Transcription regulation</keyword>
<dbReference type="InterPro" id="IPR050655">
    <property type="entry name" value="Plant_B3_domain"/>
</dbReference>
<proteinExistence type="predicted"/>
<evidence type="ECO:0000256" key="5">
    <source>
        <dbReference type="ARBA" id="ARBA00023242"/>
    </source>
</evidence>
<dbReference type="PANTHER" id="PTHR31920:SF122">
    <property type="entry name" value="B3 DOMAIN-CONTAINING PROTEIN REM23"/>
    <property type="match status" value="1"/>
</dbReference>
<comment type="caution">
    <text evidence="7">The sequence shown here is derived from an EMBL/GenBank/DDBJ whole genome shotgun (WGS) entry which is preliminary data.</text>
</comment>
<evidence type="ECO:0000256" key="3">
    <source>
        <dbReference type="ARBA" id="ARBA00023125"/>
    </source>
</evidence>
<name>A0ABD1SBR2_9LAMI</name>
<feature type="domain" description="TF-B3" evidence="6">
    <location>
        <begin position="60"/>
        <end position="119"/>
    </location>
</feature>
<dbReference type="InterPro" id="IPR003340">
    <property type="entry name" value="B3_DNA-bd"/>
</dbReference>
<sequence length="126" mass="14661">MDTDQGKNIVLLGDKPLAAEFHRQSFFKVLLCDANFEQVRIPSGFLLHAQVAEEPFGVRTLTGPSGHKWKVKLSIEGKNIYIKDGWERFYRENSLKDYDFLVFRQCGNFNFDVQIFDKRGVEKTNR</sequence>
<dbReference type="AlphaFoldDB" id="A0ABD1SBR2"/>
<keyword evidence="5" id="KW-0539">Nucleus</keyword>
<evidence type="ECO:0000259" key="6">
    <source>
        <dbReference type="PROSITE" id="PS50863"/>
    </source>
</evidence>
<evidence type="ECO:0000256" key="1">
    <source>
        <dbReference type="ARBA" id="ARBA00004123"/>
    </source>
</evidence>
<dbReference type="Pfam" id="PF02362">
    <property type="entry name" value="B3"/>
    <property type="match status" value="1"/>
</dbReference>
<protein>
    <submittedName>
        <fullName evidence="7">B3 domain-containing protein</fullName>
    </submittedName>
</protein>
<evidence type="ECO:0000256" key="4">
    <source>
        <dbReference type="ARBA" id="ARBA00023163"/>
    </source>
</evidence>
<keyword evidence="4" id="KW-0804">Transcription</keyword>
<evidence type="ECO:0000313" key="8">
    <source>
        <dbReference type="Proteomes" id="UP001604336"/>
    </source>
</evidence>
<reference evidence="8" key="1">
    <citation type="submission" date="2024-07" db="EMBL/GenBank/DDBJ databases">
        <title>Two chromosome-level genome assemblies of Korean endemic species Abeliophyllum distichum and Forsythia ovata (Oleaceae).</title>
        <authorList>
            <person name="Jang H."/>
        </authorList>
    </citation>
    <scope>NUCLEOTIDE SEQUENCE [LARGE SCALE GENOMIC DNA]</scope>
</reference>
<accession>A0ABD1SBR2</accession>
<dbReference type="Proteomes" id="UP001604336">
    <property type="component" value="Unassembled WGS sequence"/>
</dbReference>
<keyword evidence="3" id="KW-0238">DNA-binding</keyword>
<evidence type="ECO:0000256" key="2">
    <source>
        <dbReference type="ARBA" id="ARBA00023015"/>
    </source>
</evidence>
<dbReference type="SUPFAM" id="SSF101936">
    <property type="entry name" value="DNA-binding pseudobarrel domain"/>
    <property type="match status" value="1"/>
</dbReference>
<dbReference type="GO" id="GO:0003677">
    <property type="term" value="F:DNA binding"/>
    <property type="evidence" value="ECO:0007669"/>
    <property type="project" value="UniProtKB-KW"/>
</dbReference>
<dbReference type="CDD" id="cd10017">
    <property type="entry name" value="B3_DNA"/>
    <property type="match status" value="1"/>
</dbReference>
<dbReference type="InterPro" id="IPR015300">
    <property type="entry name" value="DNA-bd_pseudobarrel_sf"/>
</dbReference>
<dbReference type="GO" id="GO:0005634">
    <property type="term" value="C:nucleus"/>
    <property type="evidence" value="ECO:0007669"/>
    <property type="project" value="UniProtKB-SubCell"/>
</dbReference>
<comment type="subcellular location">
    <subcellularLocation>
        <location evidence="1">Nucleus</location>
    </subcellularLocation>
</comment>
<gene>
    <name evidence="7" type="ORF">Adt_23749</name>
</gene>
<dbReference type="PANTHER" id="PTHR31920">
    <property type="entry name" value="B3 DOMAIN-CONTAINING"/>
    <property type="match status" value="1"/>
</dbReference>
<dbReference type="SMART" id="SM01019">
    <property type="entry name" value="B3"/>
    <property type="match status" value="1"/>
</dbReference>
<dbReference type="PROSITE" id="PS50863">
    <property type="entry name" value="B3"/>
    <property type="match status" value="1"/>
</dbReference>
<organism evidence="7 8">
    <name type="scientific">Abeliophyllum distichum</name>
    <dbReference type="NCBI Taxonomy" id="126358"/>
    <lineage>
        <taxon>Eukaryota</taxon>
        <taxon>Viridiplantae</taxon>
        <taxon>Streptophyta</taxon>
        <taxon>Embryophyta</taxon>
        <taxon>Tracheophyta</taxon>
        <taxon>Spermatophyta</taxon>
        <taxon>Magnoliopsida</taxon>
        <taxon>eudicotyledons</taxon>
        <taxon>Gunneridae</taxon>
        <taxon>Pentapetalae</taxon>
        <taxon>asterids</taxon>
        <taxon>lamiids</taxon>
        <taxon>Lamiales</taxon>
        <taxon>Oleaceae</taxon>
        <taxon>Forsythieae</taxon>
        <taxon>Abeliophyllum</taxon>
    </lineage>
</organism>
<keyword evidence="8" id="KW-1185">Reference proteome</keyword>
<dbReference type="Gene3D" id="2.40.330.10">
    <property type="entry name" value="DNA-binding pseudobarrel domain"/>
    <property type="match status" value="1"/>
</dbReference>